<dbReference type="AlphaFoldDB" id="D8SNB2"/>
<accession>D8SNB2</accession>
<dbReference type="KEGG" id="smo:SELMODRAFT_423947"/>
<protein>
    <recommendedName>
        <fullName evidence="3">S1 motif domain-containing protein</fullName>
    </recommendedName>
</protein>
<evidence type="ECO:0000313" key="1">
    <source>
        <dbReference type="EMBL" id="EFJ14136.1"/>
    </source>
</evidence>
<dbReference type="EMBL" id="GL377629">
    <property type="protein sequence ID" value="EFJ14136.1"/>
    <property type="molecule type" value="Genomic_DNA"/>
</dbReference>
<gene>
    <name evidence="1" type="ORF">SELMODRAFT_423947</name>
</gene>
<dbReference type="Gene3D" id="3.40.50.300">
    <property type="entry name" value="P-loop containing nucleotide triphosphate hydrolases"/>
    <property type="match status" value="1"/>
</dbReference>
<sequence length="596" mass="66000">MDRPHKRQDCILQRSDPWAYAFIELERSQRGAGTHGPLPLDEALVPETKLVLRHHSSRCPKLCYLDKAADIGRLRSCDAVEVQQELQASIVQWKLLQGLASTFSSSQHLLLPKDAAAVTRRRIPLASWDTGLNKTSPKWSTARITYYLSARNLDQFSCIVVDEHGFTLSTIADAELFSGIEQAPLVVPGRKFPVEIHYELRENSTTLRQEDQQLVFEAAPPGTGKITGKIVFATNIAETSLTMPGIRLYSNEDFDDMALLGTSEISRSHMGIVVLKLLALGVQDVENFDFVEPPSASAISHAMTSLQRLEAIAKDDEVKNWRLTNFGLKLAKIGVEPWLGTLLWSRKQTSSSSHTRSRIESRMNELMHAASGGGNCHDNRGETEALASAGISNARDSDRVCRNGERDSGAWIVHERVAMQTPRSWLTTSCSFSSTSAVKASTSFLERHLRQSRKVVWGSYVTCKVSQRSQSGVFISGFTDLDLDPEKVKQELSHGSQEAALSGKKMTKVIVLHGKAVGERSANKFEVEVIDAFRGLSARAWIRNDHDAAARALASLPIPDLRLPIYKTEFWGSVLVSIPVYTLLTADSDKEMKKCG</sequence>
<dbReference type="Gene3D" id="1.10.10.2130">
    <property type="entry name" value="DEAH helicase family, winged-helix domain"/>
    <property type="match status" value="1"/>
</dbReference>
<evidence type="ECO:0000313" key="2">
    <source>
        <dbReference type="Proteomes" id="UP000001514"/>
    </source>
</evidence>
<dbReference type="SUPFAM" id="SSF52540">
    <property type="entry name" value="P-loop containing nucleoside triphosphate hydrolases"/>
    <property type="match status" value="1"/>
</dbReference>
<dbReference type="Proteomes" id="UP000001514">
    <property type="component" value="Unassembled WGS sequence"/>
</dbReference>
<dbReference type="Gramene" id="EFJ14136">
    <property type="protein sequence ID" value="EFJ14136"/>
    <property type="gene ID" value="SELMODRAFT_423947"/>
</dbReference>
<dbReference type="STRING" id="88036.D8SNB2"/>
<keyword evidence="2" id="KW-1185">Reference proteome</keyword>
<dbReference type="PANTHER" id="PTHR18934">
    <property type="entry name" value="ATP-DEPENDENT RNA HELICASE"/>
    <property type="match status" value="1"/>
</dbReference>
<dbReference type="HOGENOM" id="CLU_458146_0_0_1"/>
<reference evidence="1 2" key="1">
    <citation type="journal article" date="2011" name="Science">
        <title>The Selaginella genome identifies genetic changes associated with the evolution of vascular plants.</title>
        <authorList>
            <person name="Banks J.A."/>
            <person name="Nishiyama T."/>
            <person name="Hasebe M."/>
            <person name="Bowman J.L."/>
            <person name="Gribskov M."/>
            <person name="dePamphilis C."/>
            <person name="Albert V.A."/>
            <person name="Aono N."/>
            <person name="Aoyama T."/>
            <person name="Ambrose B.A."/>
            <person name="Ashton N.W."/>
            <person name="Axtell M.J."/>
            <person name="Barker E."/>
            <person name="Barker M.S."/>
            <person name="Bennetzen J.L."/>
            <person name="Bonawitz N.D."/>
            <person name="Chapple C."/>
            <person name="Cheng C."/>
            <person name="Correa L.G."/>
            <person name="Dacre M."/>
            <person name="DeBarry J."/>
            <person name="Dreyer I."/>
            <person name="Elias M."/>
            <person name="Engstrom E.M."/>
            <person name="Estelle M."/>
            <person name="Feng L."/>
            <person name="Finet C."/>
            <person name="Floyd S.K."/>
            <person name="Frommer W.B."/>
            <person name="Fujita T."/>
            <person name="Gramzow L."/>
            <person name="Gutensohn M."/>
            <person name="Harholt J."/>
            <person name="Hattori M."/>
            <person name="Heyl A."/>
            <person name="Hirai T."/>
            <person name="Hiwatashi Y."/>
            <person name="Ishikawa M."/>
            <person name="Iwata M."/>
            <person name="Karol K.G."/>
            <person name="Koehler B."/>
            <person name="Kolukisaoglu U."/>
            <person name="Kubo M."/>
            <person name="Kurata T."/>
            <person name="Lalonde S."/>
            <person name="Li K."/>
            <person name="Li Y."/>
            <person name="Litt A."/>
            <person name="Lyons E."/>
            <person name="Manning G."/>
            <person name="Maruyama T."/>
            <person name="Michael T.P."/>
            <person name="Mikami K."/>
            <person name="Miyazaki S."/>
            <person name="Morinaga S."/>
            <person name="Murata T."/>
            <person name="Mueller-Roeber B."/>
            <person name="Nelson D.R."/>
            <person name="Obara M."/>
            <person name="Oguri Y."/>
            <person name="Olmstead R.G."/>
            <person name="Onodera N."/>
            <person name="Petersen B.L."/>
            <person name="Pils B."/>
            <person name="Prigge M."/>
            <person name="Rensing S.A."/>
            <person name="Riano-Pachon D.M."/>
            <person name="Roberts A.W."/>
            <person name="Sato Y."/>
            <person name="Scheller H.V."/>
            <person name="Schulz B."/>
            <person name="Schulz C."/>
            <person name="Shakirov E.V."/>
            <person name="Shibagaki N."/>
            <person name="Shinohara N."/>
            <person name="Shippen D.E."/>
            <person name="Soerensen I."/>
            <person name="Sotooka R."/>
            <person name="Sugimoto N."/>
            <person name="Sugita M."/>
            <person name="Sumikawa N."/>
            <person name="Tanurdzic M."/>
            <person name="Theissen G."/>
            <person name="Ulvskov P."/>
            <person name="Wakazuki S."/>
            <person name="Weng J.K."/>
            <person name="Willats W.W."/>
            <person name="Wipf D."/>
            <person name="Wolf P.G."/>
            <person name="Yang L."/>
            <person name="Zimmer A.D."/>
            <person name="Zhu Q."/>
            <person name="Mitros T."/>
            <person name="Hellsten U."/>
            <person name="Loque D."/>
            <person name="Otillar R."/>
            <person name="Salamov A."/>
            <person name="Schmutz J."/>
            <person name="Shapiro H."/>
            <person name="Lindquist E."/>
            <person name="Lucas S."/>
            <person name="Rokhsar D."/>
            <person name="Grigoriev I.V."/>
        </authorList>
    </citation>
    <scope>NUCLEOTIDE SEQUENCE [LARGE SCALE GENOMIC DNA]</scope>
</reference>
<dbReference type="InterPro" id="IPR042035">
    <property type="entry name" value="DEAH_win-hel_dom"/>
</dbReference>
<dbReference type="eggNOG" id="KOG0922">
    <property type="taxonomic scope" value="Eukaryota"/>
</dbReference>
<name>D8SNB2_SELML</name>
<evidence type="ECO:0008006" key="3">
    <source>
        <dbReference type="Google" id="ProtNLM"/>
    </source>
</evidence>
<organism evidence="2">
    <name type="scientific">Selaginella moellendorffii</name>
    <name type="common">Spikemoss</name>
    <dbReference type="NCBI Taxonomy" id="88036"/>
    <lineage>
        <taxon>Eukaryota</taxon>
        <taxon>Viridiplantae</taxon>
        <taxon>Streptophyta</taxon>
        <taxon>Embryophyta</taxon>
        <taxon>Tracheophyta</taxon>
        <taxon>Lycopodiopsida</taxon>
        <taxon>Selaginellales</taxon>
        <taxon>Selaginellaceae</taxon>
        <taxon>Selaginella</taxon>
    </lineage>
</organism>
<dbReference type="PANTHER" id="PTHR18934:SF81">
    <property type="entry name" value="ATP-DEPENDENT RNA HELICASE DEAH11, CHLOROPLASTIC-RELATED"/>
    <property type="match status" value="1"/>
</dbReference>
<dbReference type="InParanoid" id="D8SNB2"/>
<proteinExistence type="predicted"/>
<dbReference type="InterPro" id="IPR027417">
    <property type="entry name" value="P-loop_NTPase"/>
</dbReference>